<gene>
    <name evidence="4" type="ordered locus">Hoch_0486</name>
</gene>
<evidence type="ECO:0000313" key="4">
    <source>
        <dbReference type="EMBL" id="ACY13126.1"/>
    </source>
</evidence>
<dbReference type="NCBIfam" id="TIGR00055">
    <property type="entry name" value="uppS"/>
    <property type="match status" value="1"/>
</dbReference>
<dbReference type="Gene3D" id="3.40.1180.10">
    <property type="entry name" value="Decaprenyl diphosphate synthase-like"/>
    <property type="match status" value="1"/>
</dbReference>
<dbReference type="GO" id="GO:0000287">
    <property type="term" value="F:magnesium ion binding"/>
    <property type="evidence" value="ECO:0007669"/>
    <property type="project" value="UniProtKB-UniRule"/>
</dbReference>
<keyword evidence="1 2" id="KW-0808">Transferase</keyword>
<organism evidence="4 5">
    <name type="scientific">Haliangium ochraceum (strain DSM 14365 / JCM 11303 / SMP-2)</name>
    <dbReference type="NCBI Taxonomy" id="502025"/>
    <lineage>
        <taxon>Bacteria</taxon>
        <taxon>Pseudomonadati</taxon>
        <taxon>Myxococcota</taxon>
        <taxon>Polyangia</taxon>
        <taxon>Haliangiales</taxon>
        <taxon>Kofleriaceae</taxon>
        <taxon>Haliangium</taxon>
    </lineage>
</organism>
<evidence type="ECO:0000313" key="5">
    <source>
        <dbReference type="Proteomes" id="UP000001880"/>
    </source>
</evidence>
<feature type="binding site" evidence="2">
    <location>
        <position position="39"/>
    </location>
    <ligand>
        <name>substrate</name>
    </ligand>
</feature>
<dbReference type="SUPFAM" id="SSF64005">
    <property type="entry name" value="Undecaprenyl diphosphate synthase"/>
    <property type="match status" value="1"/>
</dbReference>
<dbReference type="Proteomes" id="UP000001880">
    <property type="component" value="Chromosome"/>
</dbReference>
<dbReference type="InterPro" id="IPR036424">
    <property type="entry name" value="UPP_synth-like_sf"/>
</dbReference>
<evidence type="ECO:0000256" key="2">
    <source>
        <dbReference type="HAMAP-Rule" id="MF_01139"/>
    </source>
</evidence>
<feature type="active site" evidence="2">
    <location>
        <position position="22"/>
    </location>
</feature>
<keyword evidence="5" id="KW-1185">Reference proteome</keyword>
<dbReference type="STRING" id="502025.Hoch_0486"/>
<dbReference type="FunFam" id="3.40.1180.10:FF:000001">
    <property type="entry name" value="(2E,6E)-farnesyl-diphosphate-specific ditrans,polycis-undecaprenyl-diphosphate synthase"/>
    <property type="match status" value="1"/>
</dbReference>
<feature type="binding site" evidence="2">
    <location>
        <position position="71"/>
    </location>
    <ligand>
        <name>substrate</name>
    </ligand>
</feature>
<feature type="compositionally biased region" description="Low complexity" evidence="3">
    <location>
        <begin position="254"/>
        <end position="279"/>
    </location>
</feature>
<dbReference type="Pfam" id="PF01255">
    <property type="entry name" value="Prenyltransf"/>
    <property type="match status" value="1"/>
</dbReference>
<protein>
    <recommendedName>
        <fullName evidence="2">Isoprenyl transferase</fullName>
        <ecNumber evidence="2">2.5.1.-</ecNumber>
    </recommendedName>
</protein>
<keyword evidence="2" id="KW-0460">Magnesium</keyword>
<feature type="binding site" evidence="2">
    <location>
        <position position="209"/>
    </location>
    <ligand>
        <name>Mg(2+)</name>
        <dbReference type="ChEBI" id="CHEBI:18420"/>
    </ligand>
</feature>
<dbReference type="OrthoDB" id="4191603at2"/>
<feature type="region of interest" description="Disordered" evidence="3">
    <location>
        <begin position="250"/>
        <end position="294"/>
    </location>
</feature>
<dbReference type="PANTHER" id="PTHR10291:SF0">
    <property type="entry name" value="DEHYDRODOLICHYL DIPHOSPHATE SYNTHASE 2"/>
    <property type="match status" value="1"/>
</dbReference>
<feature type="binding site" evidence="2">
    <location>
        <position position="27"/>
    </location>
    <ligand>
        <name>substrate</name>
    </ligand>
</feature>
<dbReference type="EMBL" id="CP001804">
    <property type="protein sequence ID" value="ACY13126.1"/>
    <property type="molecule type" value="Genomic_DNA"/>
</dbReference>
<reference evidence="4 5" key="1">
    <citation type="journal article" date="2010" name="Stand. Genomic Sci.">
        <title>Complete genome sequence of Haliangium ochraceum type strain (SMP-2).</title>
        <authorList>
            <consortium name="US DOE Joint Genome Institute (JGI-PGF)"/>
            <person name="Ivanova N."/>
            <person name="Daum C."/>
            <person name="Lang E."/>
            <person name="Abt B."/>
            <person name="Kopitz M."/>
            <person name="Saunders E."/>
            <person name="Lapidus A."/>
            <person name="Lucas S."/>
            <person name="Glavina Del Rio T."/>
            <person name="Nolan M."/>
            <person name="Tice H."/>
            <person name="Copeland A."/>
            <person name="Cheng J.F."/>
            <person name="Chen F."/>
            <person name="Bruce D."/>
            <person name="Goodwin L."/>
            <person name="Pitluck S."/>
            <person name="Mavromatis K."/>
            <person name="Pati A."/>
            <person name="Mikhailova N."/>
            <person name="Chen A."/>
            <person name="Palaniappan K."/>
            <person name="Land M."/>
            <person name="Hauser L."/>
            <person name="Chang Y.J."/>
            <person name="Jeffries C.D."/>
            <person name="Detter J.C."/>
            <person name="Brettin T."/>
            <person name="Rohde M."/>
            <person name="Goker M."/>
            <person name="Bristow J."/>
            <person name="Markowitz V."/>
            <person name="Eisen J.A."/>
            <person name="Hugenholtz P."/>
            <person name="Kyrpides N.C."/>
            <person name="Klenk H.P."/>
        </authorList>
    </citation>
    <scope>NUCLEOTIDE SEQUENCE [LARGE SCALE GENOMIC DNA]</scope>
    <source>
        <strain evidence="5">DSM 14365 / CIP 107738 / JCM 11303 / AJ 13395 / SMP-2</strain>
    </source>
</reference>
<dbReference type="RefSeq" id="WP_012825753.1">
    <property type="nucleotide sequence ID" value="NC_013440.1"/>
</dbReference>
<dbReference type="HAMAP" id="MF_01139">
    <property type="entry name" value="ISPT"/>
    <property type="match status" value="1"/>
</dbReference>
<comment type="similarity">
    <text evidence="2">Belongs to the UPP synthase family.</text>
</comment>
<comment type="subunit">
    <text evidence="2">Homodimer.</text>
</comment>
<dbReference type="PROSITE" id="PS01066">
    <property type="entry name" value="UPP_SYNTHASE"/>
    <property type="match status" value="1"/>
</dbReference>
<dbReference type="CDD" id="cd00475">
    <property type="entry name" value="Cis_IPPS"/>
    <property type="match status" value="1"/>
</dbReference>
<dbReference type="GO" id="GO:0045547">
    <property type="term" value="F:ditrans,polycis-polyprenyl diphosphate synthase [(2E,6E)-farnesyl diphosphate specific] activity"/>
    <property type="evidence" value="ECO:0007669"/>
    <property type="project" value="TreeGrafter"/>
</dbReference>
<keyword evidence="2" id="KW-0479">Metal-binding</keyword>
<dbReference type="KEGG" id="hoh:Hoch_0486"/>
<dbReference type="HOGENOM" id="CLU_038505_1_2_7"/>
<comment type="function">
    <text evidence="2">Catalyzes the condensation of isopentenyl diphosphate (IPP) with allylic pyrophosphates generating different type of terpenoids.</text>
</comment>
<dbReference type="InterPro" id="IPR018520">
    <property type="entry name" value="UPP_synth-like_CS"/>
</dbReference>
<dbReference type="AlphaFoldDB" id="D0LK92"/>
<accession>D0LK92</accession>
<dbReference type="InterPro" id="IPR001441">
    <property type="entry name" value="UPP_synth-like"/>
</dbReference>
<feature type="binding site" evidence="2">
    <location>
        <begin position="23"/>
        <end position="26"/>
    </location>
    <ligand>
        <name>substrate</name>
    </ligand>
</feature>
<feature type="binding site" evidence="2">
    <location>
        <position position="35"/>
    </location>
    <ligand>
        <name>substrate</name>
    </ligand>
</feature>
<dbReference type="eggNOG" id="COG0020">
    <property type="taxonomic scope" value="Bacteria"/>
</dbReference>
<feature type="binding site" evidence="2">
    <location>
        <begin position="196"/>
        <end position="198"/>
    </location>
    <ligand>
        <name>substrate</name>
    </ligand>
</feature>
<feature type="binding site" evidence="2">
    <location>
        <position position="22"/>
    </location>
    <ligand>
        <name>Mg(2+)</name>
        <dbReference type="ChEBI" id="CHEBI:18420"/>
    </ligand>
</feature>
<feature type="binding site" evidence="2">
    <location>
        <position position="190"/>
    </location>
    <ligand>
        <name>substrate</name>
    </ligand>
</feature>
<evidence type="ECO:0000256" key="1">
    <source>
        <dbReference type="ARBA" id="ARBA00022679"/>
    </source>
</evidence>
<feature type="active site" description="Proton acceptor" evidence="2">
    <location>
        <position position="70"/>
    </location>
</feature>
<sequence>MSFEGTPPPVRRLPRHIGIIMDGNGRWAQQRGLPRLEGHRVGADSVRDIVRAARQLDVEALTLYAFSAQNWARPPEEVAGLMGLLRDYIVGERQEIMDNDIRLLAIGDIERMPSFVRDPLDALVADSANNRSMRLVLALSYGGRESIVRAAKRAIEAVRGGRMNPDELDIDGFSKLLPTGELPPLDLLIRTSGEQRISNFLLWELAYAELIFTDVPWPDFRRQQLYDALASYAHRERRFGLTGAQISNADSDLGLEPPSALAGAPSEAAASPVSPTSAEVTDHPPPAADATSRD</sequence>
<dbReference type="GO" id="GO:0016094">
    <property type="term" value="P:polyprenol biosynthetic process"/>
    <property type="evidence" value="ECO:0007669"/>
    <property type="project" value="TreeGrafter"/>
</dbReference>
<feature type="binding site" evidence="2">
    <location>
        <position position="73"/>
    </location>
    <ligand>
        <name>substrate</name>
    </ligand>
</feature>
<comment type="caution">
    <text evidence="2">Lacks conserved residue(s) required for the propagation of feature annotation.</text>
</comment>
<dbReference type="EC" id="2.5.1.-" evidence="2"/>
<proteinExistence type="inferred from homology"/>
<name>D0LK92_HALO1</name>
<dbReference type="PANTHER" id="PTHR10291">
    <property type="entry name" value="DEHYDRODOLICHYL DIPHOSPHATE SYNTHASE FAMILY MEMBER"/>
    <property type="match status" value="1"/>
</dbReference>
<evidence type="ECO:0000256" key="3">
    <source>
        <dbReference type="SAM" id="MobiDB-lite"/>
    </source>
</evidence>
<comment type="cofactor">
    <cofactor evidence="2">
        <name>Mg(2+)</name>
        <dbReference type="ChEBI" id="CHEBI:18420"/>
    </cofactor>
    <text evidence="2">Binds 2 magnesium ions per subunit.</text>
</comment>